<dbReference type="PANTHER" id="PTHR12752:SF9">
    <property type="entry name" value="KRAMER, ISOFORM I"/>
    <property type="match status" value="1"/>
</dbReference>
<dbReference type="Proteomes" id="UP000675881">
    <property type="component" value="Chromosome 6"/>
</dbReference>
<evidence type="ECO:0000256" key="1">
    <source>
        <dbReference type="SAM" id="MobiDB-lite"/>
    </source>
</evidence>
<dbReference type="EMBL" id="HG994585">
    <property type="protein sequence ID" value="CAF2969416.1"/>
    <property type="molecule type" value="Genomic_DNA"/>
</dbReference>
<evidence type="ECO:0000313" key="4">
    <source>
        <dbReference type="Proteomes" id="UP000675881"/>
    </source>
</evidence>
<feature type="region of interest" description="Disordered" evidence="1">
    <location>
        <begin position="331"/>
        <end position="352"/>
    </location>
</feature>
<feature type="chain" id="PRO_5044017311" evidence="2">
    <location>
        <begin position="20"/>
        <end position="383"/>
    </location>
</feature>
<reference evidence="3" key="1">
    <citation type="submission" date="2021-02" db="EMBL/GenBank/DDBJ databases">
        <authorList>
            <person name="Bekaert M."/>
        </authorList>
    </citation>
    <scope>NUCLEOTIDE SEQUENCE</scope>
    <source>
        <strain evidence="3">IoA-00</strain>
    </source>
</reference>
<keyword evidence="4" id="KW-1185">Reference proteome</keyword>
<proteinExistence type="predicted"/>
<feature type="compositionally biased region" description="Polar residues" evidence="1">
    <location>
        <begin position="94"/>
        <end position="112"/>
    </location>
</feature>
<name>A0A7R8HA11_LEPSM</name>
<sequence length="383" mass="41948">MNLLRFNNVLLSFIKLVRLYSQKNARNKWVGHESISALGDANQIDPEQSEKVNNSQSSLLSSSKGTESKTAAAIFGASSPPPAPLPRDELGASKRQQMPRTSSTTAGLGSSIPISTGMDSKFFSSSSYKMMDMFKTIGKKDERPSSSLSAHERLFGSSRDNSMSPPISPQILGSKVGSSSGGDSLSSSFSANSPIFKSAAAKAIIQEVGGSAASHRRFKKRDKKRSYTITGDSSSSAVIEALNDHAARACDDLDMERVLRGSSRPNAPDVVKSTLDKKDAKINPSSIDNLFGVPDKIIIPERYIPEADIDNLSREERQVRLKKADSIRRMLTENASTTDEHQNKEEKKQRERLFSLNQVLAREVMEKSRLVAGQSRMKHEHSN</sequence>
<evidence type="ECO:0000313" key="3">
    <source>
        <dbReference type="EMBL" id="CAF2969416.1"/>
    </source>
</evidence>
<feature type="signal peptide" evidence="2">
    <location>
        <begin position="1"/>
        <end position="19"/>
    </location>
</feature>
<dbReference type="PANTHER" id="PTHR12752">
    <property type="entry name" value="PHOSPHOINOSITOL 3-PHOSPHATE-BINDING PROTEIN"/>
    <property type="match status" value="1"/>
</dbReference>
<feature type="region of interest" description="Disordered" evidence="1">
    <location>
        <begin position="41"/>
        <end position="112"/>
    </location>
</feature>
<feature type="compositionally biased region" description="Low complexity" evidence="1">
    <location>
        <begin position="173"/>
        <end position="184"/>
    </location>
</feature>
<evidence type="ECO:0000256" key="2">
    <source>
        <dbReference type="SAM" id="SignalP"/>
    </source>
</evidence>
<feature type="region of interest" description="Disordered" evidence="1">
    <location>
        <begin position="156"/>
        <end position="184"/>
    </location>
</feature>
<dbReference type="AlphaFoldDB" id="A0A7R8HA11"/>
<feature type="compositionally biased region" description="Basic and acidic residues" evidence="1">
    <location>
        <begin position="338"/>
        <end position="352"/>
    </location>
</feature>
<keyword evidence="2" id="KW-0732">Signal</keyword>
<dbReference type="OrthoDB" id="43122at2759"/>
<accession>A0A7R8HA11</accession>
<protein>
    <submittedName>
        <fullName evidence="3">(salmon louse) hypothetical protein</fullName>
    </submittedName>
</protein>
<gene>
    <name evidence="3" type="ORF">LSAA_11600</name>
</gene>
<organism evidence="3 4">
    <name type="scientific">Lepeophtheirus salmonis</name>
    <name type="common">Salmon louse</name>
    <name type="synonym">Caligus salmonis</name>
    <dbReference type="NCBI Taxonomy" id="72036"/>
    <lineage>
        <taxon>Eukaryota</taxon>
        <taxon>Metazoa</taxon>
        <taxon>Ecdysozoa</taxon>
        <taxon>Arthropoda</taxon>
        <taxon>Crustacea</taxon>
        <taxon>Multicrustacea</taxon>
        <taxon>Hexanauplia</taxon>
        <taxon>Copepoda</taxon>
        <taxon>Siphonostomatoida</taxon>
        <taxon>Caligidae</taxon>
        <taxon>Lepeophtheirus</taxon>
    </lineage>
</organism>